<protein>
    <submittedName>
        <fullName evidence="1">Uncharacterized protein</fullName>
    </submittedName>
</protein>
<accession>A0A926F900</accession>
<evidence type="ECO:0000313" key="2">
    <source>
        <dbReference type="Proteomes" id="UP000651085"/>
    </source>
</evidence>
<evidence type="ECO:0000313" key="1">
    <source>
        <dbReference type="EMBL" id="MBC8594124.1"/>
    </source>
</evidence>
<dbReference type="AlphaFoldDB" id="A0A926F900"/>
<gene>
    <name evidence="1" type="ORF">H8744_12875</name>
</gene>
<comment type="caution">
    <text evidence="1">The sequence shown here is derived from an EMBL/GenBank/DDBJ whole genome shotgun (WGS) entry which is preliminary data.</text>
</comment>
<keyword evidence="2" id="KW-1185">Reference proteome</keyword>
<reference evidence="1" key="1">
    <citation type="submission" date="2020-08" db="EMBL/GenBank/DDBJ databases">
        <title>Genome public.</title>
        <authorList>
            <person name="Liu C."/>
            <person name="Sun Q."/>
        </authorList>
    </citation>
    <scope>NUCLEOTIDE SEQUENCE</scope>
    <source>
        <strain evidence="1">N12</strain>
    </source>
</reference>
<proteinExistence type="predicted"/>
<dbReference type="Proteomes" id="UP000651085">
    <property type="component" value="Unassembled WGS sequence"/>
</dbReference>
<name>A0A926F900_9BACT</name>
<dbReference type="RefSeq" id="WP_262435226.1">
    <property type="nucleotide sequence ID" value="NZ_JACRTF010000001.1"/>
</dbReference>
<sequence length="105" mass="12247">MLAIALYFAKYPDYNRINNDLKYRYIKMKGEASSEQIEELEDILELNRYNTKIKQMLQDVETYENVIKKQAALAEQARLKEQAAKELGSKAKSIKDKAITDKLEK</sequence>
<dbReference type="EMBL" id="JACRTF010000001">
    <property type="protein sequence ID" value="MBC8594124.1"/>
    <property type="molecule type" value="Genomic_DNA"/>
</dbReference>
<organism evidence="1 2">
    <name type="scientific">Jilunia laotingensis</name>
    <dbReference type="NCBI Taxonomy" id="2763675"/>
    <lineage>
        <taxon>Bacteria</taxon>
        <taxon>Pseudomonadati</taxon>
        <taxon>Bacteroidota</taxon>
        <taxon>Bacteroidia</taxon>
        <taxon>Bacteroidales</taxon>
        <taxon>Bacteroidaceae</taxon>
        <taxon>Jilunia</taxon>
    </lineage>
</organism>